<accession>A0A7L4YQY9</accession>
<comment type="similarity">
    <text evidence="1">Belongs to the LytR/CpsA/Psr (LCP) family.</text>
</comment>
<dbReference type="NCBIfam" id="TIGR00350">
    <property type="entry name" value="lytR_cpsA_psr"/>
    <property type="match status" value="1"/>
</dbReference>
<feature type="domain" description="Cell envelope-related transcriptional attenuator" evidence="3">
    <location>
        <begin position="199"/>
        <end position="358"/>
    </location>
</feature>
<evidence type="ECO:0000259" key="4">
    <source>
        <dbReference type="Pfam" id="PF13399"/>
    </source>
</evidence>
<sequence>MSDEDLPELPAHLDPRQPPRQGPLRRRGAGHQKKPAARPAPGPSNETPSEQTRSIEAVVAATTSQPQQQHAATDPEQRRELDPAEDSAVRRITTGSTAQPVTRRQRRRHEHPVQTAMLRASRAVSALLALVLLVGSGLTYAYFNRLTAQAGTGTSLEDVEGNSAGEGYSGEAMDILMIGTDGRAGTDIPEEDAGGGLQNTDTMMLIHVPADGSRASIVSFPRDTYVQLPNGENSKLNAAYAFGYNDAPEGSTEQQRKDAGRNNLIQTINILSGVQIDHFVEVTLAGFKDLTKAVGGVEVNLCAPVDDSYSGANFPAGKQHLDENQALAFVRQRHGLPNGDLDRIKRQQYFMGAMIREVLDQGMLDLLNLDKLNQLVDALANTISYDAGLNPLQLAEQLRNIAAGDVEFRTIPLAEPPEDRIPGIGDVLMPADDAQMKAFFNGLSGPEPTADEPSSESSSTTSSAPAIDPASITVDVYDGTQTPGLADQLATTLTTAGFVIDNRAPALTSDYQATEVHYPAGMEAQATAVAAALPGASVLPDNTAPAGKILVIVGSTYGSPDATATPTADPGEPDSTAANTDCIN</sequence>
<keyword evidence="6" id="KW-1185">Reference proteome</keyword>
<feature type="region of interest" description="Disordered" evidence="2">
    <location>
        <begin position="561"/>
        <end position="584"/>
    </location>
</feature>
<dbReference type="InterPro" id="IPR050922">
    <property type="entry name" value="LytR/CpsA/Psr_CW_biosynth"/>
</dbReference>
<dbReference type="Gene3D" id="3.40.630.190">
    <property type="entry name" value="LCP protein"/>
    <property type="match status" value="1"/>
</dbReference>
<dbReference type="InterPro" id="IPR027381">
    <property type="entry name" value="LytR/CpsA/Psr_C"/>
</dbReference>
<dbReference type="Pfam" id="PF13399">
    <property type="entry name" value="LytR_C"/>
    <property type="match status" value="1"/>
</dbReference>
<evidence type="ECO:0000256" key="1">
    <source>
        <dbReference type="ARBA" id="ARBA00006068"/>
    </source>
</evidence>
<dbReference type="AlphaFoldDB" id="A0A7L4YQY9"/>
<dbReference type="OrthoDB" id="5168236at2"/>
<dbReference type="PANTHER" id="PTHR33392:SF6">
    <property type="entry name" value="POLYISOPRENYL-TEICHOIC ACID--PEPTIDOGLYCAN TEICHOIC ACID TRANSFERASE TAGU"/>
    <property type="match status" value="1"/>
</dbReference>
<dbReference type="PANTHER" id="PTHR33392">
    <property type="entry name" value="POLYISOPRENYL-TEICHOIC ACID--PEPTIDOGLYCAN TEICHOIC ACID TRANSFERASE TAGU"/>
    <property type="match status" value="1"/>
</dbReference>
<feature type="domain" description="LytR/CpsA/Psr regulator C-terminal" evidence="4">
    <location>
        <begin position="471"/>
        <end position="557"/>
    </location>
</feature>
<dbReference type="RefSeq" id="WP_159546675.1">
    <property type="nucleotide sequence ID" value="NZ_CP047156.1"/>
</dbReference>
<dbReference type="KEGG" id="eke:EK0264_15410"/>
<evidence type="ECO:0000259" key="3">
    <source>
        <dbReference type="Pfam" id="PF03816"/>
    </source>
</evidence>
<dbReference type="FunCoup" id="A0A7L4YQY9">
    <property type="interactions" value="1"/>
</dbReference>
<proteinExistence type="inferred from homology"/>
<feature type="compositionally biased region" description="Polar residues" evidence="2">
    <location>
        <begin position="93"/>
        <end position="102"/>
    </location>
</feature>
<evidence type="ECO:0000313" key="6">
    <source>
        <dbReference type="Proteomes" id="UP000463857"/>
    </source>
</evidence>
<feature type="compositionally biased region" description="Low complexity" evidence="2">
    <location>
        <begin position="455"/>
        <end position="467"/>
    </location>
</feature>
<dbReference type="EMBL" id="CP047156">
    <property type="protein sequence ID" value="QHC01540.1"/>
    <property type="molecule type" value="Genomic_DNA"/>
</dbReference>
<feature type="compositionally biased region" description="Polar residues" evidence="2">
    <location>
        <begin position="61"/>
        <end position="71"/>
    </location>
</feature>
<gene>
    <name evidence="5" type="ORF">EK0264_15410</name>
</gene>
<organism evidence="5 6">
    <name type="scientific">Epidermidibacterium keratini</name>
    <dbReference type="NCBI Taxonomy" id="1891644"/>
    <lineage>
        <taxon>Bacteria</taxon>
        <taxon>Bacillati</taxon>
        <taxon>Actinomycetota</taxon>
        <taxon>Actinomycetes</taxon>
        <taxon>Sporichthyales</taxon>
        <taxon>Sporichthyaceae</taxon>
        <taxon>Epidermidibacterium</taxon>
    </lineage>
</organism>
<feature type="compositionally biased region" description="Polar residues" evidence="2">
    <location>
        <begin position="44"/>
        <end position="54"/>
    </location>
</feature>
<dbReference type="Gene3D" id="3.30.70.2390">
    <property type="match status" value="1"/>
</dbReference>
<evidence type="ECO:0000256" key="2">
    <source>
        <dbReference type="SAM" id="MobiDB-lite"/>
    </source>
</evidence>
<reference evidence="5 6" key="1">
    <citation type="journal article" date="2018" name="Int. J. Syst. Evol. Microbiol.">
        <title>Epidermidibacterium keratini gen. nov., sp. nov., a member of the family Sporichthyaceae, isolated from keratin epidermis.</title>
        <authorList>
            <person name="Lee D.G."/>
            <person name="Trujillo M.E."/>
            <person name="Kang S."/>
            <person name="Nam J.J."/>
            <person name="Kim Y.J."/>
        </authorList>
    </citation>
    <scope>NUCLEOTIDE SEQUENCE [LARGE SCALE GENOMIC DNA]</scope>
    <source>
        <strain evidence="5 6">EPI-7</strain>
    </source>
</reference>
<feature type="region of interest" description="Disordered" evidence="2">
    <location>
        <begin position="1"/>
        <end position="113"/>
    </location>
</feature>
<dbReference type="Proteomes" id="UP000463857">
    <property type="component" value="Chromosome"/>
</dbReference>
<feature type="compositionally biased region" description="Basic residues" evidence="2">
    <location>
        <begin position="23"/>
        <end position="36"/>
    </location>
</feature>
<dbReference type="InterPro" id="IPR004474">
    <property type="entry name" value="LytR_CpsA_psr"/>
</dbReference>
<name>A0A7L4YQY9_9ACTN</name>
<dbReference type="InParanoid" id="A0A7L4YQY9"/>
<feature type="compositionally biased region" description="Basic and acidic residues" evidence="2">
    <location>
        <begin position="73"/>
        <end position="82"/>
    </location>
</feature>
<dbReference type="Pfam" id="PF03816">
    <property type="entry name" value="LytR_cpsA_psr"/>
    <property type="match status" value="1"/>
</dbReference>
<protein>
    <submittedName>
        <fullName evidence="5">LytR family transcriptional regulator</fullName>
    </submittedName>
</protein>
<feature type="region of interest" description="Disordered" evidence="2">
    <location>
        <begin position="440"/>
        <end position="467"/>
    </location>
</feature>
<evidence type="ECO:0000313" key="5">
    <source>
        <dbReference type="EMBL" id="QHC01540.1"/>
    </source>
</evidence>